<name>A0A645HUX9_9ZZZZ</name>
<accession>A0A645HUX9</accession>
<sequence>MAKTITKNEDEKMLQVVDGEGKEKNSNLTLEMPNSLYLIAKLCADPDYPGIAIFQKKPDNTEELICFAEFNKERSEGHQICIGAYISAEDDTVYYDSYNREESGCVKE</sequence>
<gene>
    <name evidence="1" type="ORF">SDC9_190217</name>
</gene>
<comment type="caution">
    <text evidence="1">The sequence shown here is derived from an EMBL/GenBank/DDBJ whole genome shotgun (WGS) entry which is preliminary data.</text>
</comment>
<protein>
    <submittedName>
        <fullName evidence="1">Uncharacterized protein</fullName>
    </submittedName>
</protein>
<evidence type="ECO:0000313" key="1">
    <source>
        <dbReference type="EMBL" id="MPN42660.1"/>
    </source>
</evidence>
<dbReference type="AlphaFoldDB" id="A0A645HUX9"/>
<dbReference type="EMBL" id="VSSQ01100544">
    <property type="protein sequence ID" value="MPN42660.1"/>
    <property type="molecule type" value="Genomic_DNA"/>
</dbReference>
<reference evidence="1" key="1">
    <citation type="submission" date="2019-08" db="EMBL/GenBank/DDBJ databases">
        <authorList>
            <person name="Kucharzyk K."/>
            <person name="Murdoch R.W."/>
            <person name="Higgins S."/>
            <person name="Loffler F."/>
        </authorList>
    </citation>
    <scope>NUCLEOTIDE SEQUENCE</scope>
</reference>
<organism evidence="1">
    <name type="scientific">bioreactor metagenome</name>
    <dbReference type="NCBI Taxonomy" id="1076179"/>
    <lineage>
        <taxon>unclassified sequences</taxon>
        <taxon>metagenomes</taxon>
        <taxon>ecological metagenomes</taxon>
    </lineage>
</organism>
<proteinExistence type="predicted"/>